<evidence type="ECO:0000313" key="3">
    <source>
        <dbReference type="EMBL" id="CAD8589305.1"/>
    </source>
</evidence>
<accession>A0A7S0KRT1</accession>
<reference evidence="3" key="1">
    <citation type="submission" date="2021-01" db="EMBL/GenBank/DDBJ databases">
        <authorList>
            <person name="Corre E."/>
            <person name="Pelletier E."/>
            <person name="Niang G."/>
            <person name="Scheremetjew M."/>
            <person name="Finn R."/>
            <person name="Kale V."/>
            <person name="Holt S."/>
            <person name="Cochrane G."/>
            <person name="Meng A."/>
            <person name="Brown T."/>
            <person name="Cohen L."/>
        </authorList>
    </citation>
    <scope>NUCLEOTIDE SEQUENCE</scope>
    <source>
        <strain evidence="3">Clade-D-RCC2572</strain>
    </source>
</reference>
<evidence type="ECO:0000256" key="1">
    <source>
        <dbReference type="SAM" id="MobiDB-lite"/>
    </source>
</evidence>
<gene>
    <name evidence="3" type="ORF">OMED0929_LOCUS7411</name>
</gene>
<keyword evidence="2" id="KW-0812">Transmembrane</keyword>
<evidence type="ECO:0000256" key="2">
    <source>
        <dbReference type="SAM" id="Phobius"/>
    </source>
</evidence>
<feature type="transmembrane region" description="Helical" evidence="2">
    <location>
        <begin position="181"/>
        <end position="202"/>
    </location>
</feature>
<feature type="region of interest" description="Disordered" evidence="1">
    <location>
        <begin position="1"/>
        <end position="53"/>
    </location>
</feature>
<proteinExistence type="predicted"/>
<dbReference type="AlphaFoldDB" id="A0A7S0KRT1"/>
<protein>
    <submittedName>
        <fullName evidence="3">Uncharacterized protein</fullName>
    </submittedName>
</protein>
<feature type="transmembrane region" description="Helical" evidence="2">
    <location>
        <begin position="312"/>
        <end position="331"/>
    </location>
</feature>
<keyword evidence="2" id="KW-0472">Membrane</keyword>
<feature type="transmembrane region" description="Helical" evidence="2">
    <location>
        <begin position="147"/>
        <end position="169"/>
    </location>
</feature>
<sequence length="377" mass="39130">MMLMMSSTRTTTKTTATKTALKTLATRTSSAPARVARARASSSSSSADGDDNKGGLTSPAAFNAAAVACAAVTMPTLVYPTTLVRDGLGLECATPLAGEVFETIESTSHFANAFGADAFAVIALAALYTLSDAAANSRLKSETYQRLALAVVLYTGSLCVAFDGAYLAHAAGVVDGPAPNAVTAAAITGAFLPAFVTSISAIRTYGPGHDATWARFGADLALVKNLGDRTEQGGYLELFYKVSFWTSMVVGGSFAFSPLSPLAIVNESANVSAQLVQRSFGLSTVFMLAPAQMVLTDACRRGRLGGGTFKKLNLSIAVAIALIDWMTIYTFGEVVKLNPSAEQLSTASGGMENYVAALSVSFSIAAVYLYQGVFAKK</sequence>
<organism evidence="3">
    <name type="scientific">Ostreococcus mediterraneus</name>
    <dbReference type="NCBI Taxonomy" id="1486918"/>
    <lineage>
        <taxon>Eukaryota</taxon>
        <taxon>Viridiplantae</taxon>
        <taxon>Chlorophyta</taxon>
        <taxon>Mamiellophyceae</taxon>
        <taxon>Mamiellales</taxon>
        <taxon>Bathycoccaceae</taxon>
        <taxon>Ostreococcus</taxon>
    </lineage>
</organism>
<name>A0A7S0KRT1_9CHLO</name>
<feature type="transmembrane region" description="Helical" evidence="2">
    <location>
        <begin position="351"/>
        <end position="370"/>
    </location>
</feature>
<keyword evidence="2" id="KW-1133">Transmembrane helix</keyword>
<dbReference type="EMBL" id="HBEW01008800">
    <property type="protein sequence ID" value="CAD8589305.1"/>
    <property type="molecule type" value="Transcribed_RNA"/>
</dbReference>
<feature type="compositionally biased region" description="Low complexity" evidence="1">
    <location>
        <begin position="1"/>
        <end position="47"/>
    </location>
</feature>